<evidence type="ECO:0000256" key="1">
    <source>
        <dbReference type="SAM" id="MobiDB-lite"/>
    </source>
</evidence>
<dbReference type="AlphaFoldDB" id="A0A4Q9MPB7"/>
<accession>A0A4Q9MPB7</accession>
<proteinExistence type="predicted"/>
<name>A0A4Q9MPB7_9APHY</name>
<gene>
    <name evidence="2" type="ORF">BD311DRAFT_756325</name>
</gene>
<sequence>MRKKSIRSQSSAKHSRLPSYSSSYTHLASFPDRFSLAGCSSSGPIFTAISSITFTQGLGSIHRDPLTRGASIGCKSTFSAPSCMECGRTRLGETPRSVLFRLLSITSFPLHAPSPGPGPSKGRNSERGTRPAKLGAAPGSWRPRTMAILQASARALP</sequence>
<dbReference type="EMBL" id="ML143412">
    <property type="protein sequence ID" value="TBU29529.1"/>
    <property type="molecule type" value="Genomic_DNA"/>
</dbReference>
<organism evidence="2">
    <name type="scientific">Dichomitus squalens</name>
    <dbReference type="NCBI Taxonomy" id="114155"/>
    <lineage>
        <taxon>Eukaryota</taxon>
        <taxon>Fungi</taxon>
        <taxon>Dikarya</taxon>
        <taxon>Basidiomycota</taxon>
        <taxon>Agaricomycotina</taxon>
        <taxon>Agaricomycetes</taxon>
        <taxon>Polyporales</taxon>
        <taxon>Polyporaceae</taxon>
        <taxon>Dichomitus</taxon>
    </lineage>
</organism>
<protein>
    <submittedName>
        <fullName evidence="2">Uncharacterized protein</fullName>
    </submittedName>
</protein>
<evidence type="ECO:0000313" key="2">
    <source>
        <dbReference type="EMBL" id="TBU29529.1"/>
    </source>
</evidence>
<dbReference type="Proteomes" id="UP000292957">
    <property type="component" value="Unassembled WGS sequence"/>
</dbReference>
<feature type="region of interest" description="Disordered" evidence="1">
    <location>
        <begin position="110"/>
        <end position="144"/>
    </location>
</feature>
<reference evidence="2" key="1">
    <citation type="submission" date="2019-01" db="EMBL/GenBank/DDBJ databases">
        <title>Draft genome sequences of three monokaryotic isolates of the white-rot basidiomycete fungus Dichomitus squalens.</title>
        <authorList>
            <consortium name="DOE Joint Genome Institute"/>
            <person name="Lopez S.C."/>
            <person name="Andreopoulos B."/>
            <person name="Pangilinan J."/>
            <person name="Lipzen A."/>
            <person name="Riley R."/>
            <person name="Ahrendt S."/>
            <person name="Ng V."/>
            <person name="Barry K."/>
            <person name="Daum C."/>
            <person name="Grigoriev I.V."/>
            <person name="Hilden K.S."/>
            <person name="Makela M.R."/>
            <person name="de Vries R.P."/>
        </authorList>
    </citation>
    <scope>NUCLEOTIDE SEQUENCE [LARGE SCALE GENOMIC DNA]</scope>
    <source>
        <strain evidence="2">OM18370.1</strain>
    </source>
</reference>